<dbReference type="EMBL" id="MAVT02000013">
    <property type="protein sequence ID" value="POS81278.1"/>
    <property type="molecule type" value="Genomic_DNA"/>
</dbReference>
<proteinExistence type="predicted"/>
<accession>A0A2P5IFK1</accession>
<dbReference type="AlphaFoldDB" id="A0A2P5IFK1"/>
<dbReference type="Proteomes" id="UP000094444">
    <property type="component" value="Unassembled WGS sequence"/>
</dbReference>
<evidence type="ECO:0008006" key="3">
    <source>
        <dbReference type="Google" id="ProtNLM"/>
    </source>
</evidence>
<name>A0A2P5IFK1_DIAHE</name>
<gene>
    <name evidence="1" type="ORF">DHEL01_v200328</name>
</gene>
<reference evidence="1" key="1">
    <citation type="submission" date="2017-09" db="EMBL/GenBank/DDBJ databases">
        <title>Polyketide synthases of a Diaporthe helianthi virulent isolate.</title>
        <authorList>
            <person name="Baroncelli R."/>
        </authorList>
    </citation>
    <scope>NUCLEOTIDE SEQUENCE [LARGE SCALE GENOMIC DNA]</scope>
    <source>
        <strain evidence="1">7/96</strain>
    </source>
</reference>
<evidence type="ECO:0000313" key="1">
    <source>
        <dbReference type="EMBL" id="POS81278.1"/>
    </source>
</evidence>
<organism evidence="1 2">
    <name type="scientific">Diaporthe helianthi</name>
    <dbReference type="NCBI Taxonomy" id="158607"/>
    <lineage>
        <taxon>Eukaryota</taxon>
        <taxon>Fungi</taxon>
        <taxon>Dikarya</taxon>
        <taxon>Ascomycota</taxon>
        <taxon>Pezizomycotina</taxon>
        <taxon>Sordariomycetes</taxon>
        <taxon>Sordariomycetidae</taxon>
        <taxon>Diaporthales</taxon>
        <taxon>Diaporthaceae</taxon>
        <taxon>Diaporthe</taxon>
    </lineage>
</organism>
<evidence type="ECO:0000313" key="2">
    <source>
        <dbReference type="Proteomes" id="UP000094444"/>
    </source>
</evidence>
<keyword evidence="2" id="KW-1185">Reference proteome</keyword>
<dbReference type="OrthoDB" id="310217at2759"/>
<sequence>MFRVGRSGRDIAMEREEYDDYNPITAALPGTRRSARLKDRGAMVDDTLGSYILMDHCRFGTLHDQLLKAAVDQDPNHTERWLPEPVLWRIFDCLVKACMAMQCPPRYVPANAPQPPAAAPGAAAAQPPWPTSLSAGWLPEVVAPGNGANAGHYGIVHGDLDPTNGLPTSMDASVDGTVGPTSADHVRSREVYFCFQCVAYWTGRMTSAEPQAPVPLPAHQERWTYGWSLLDPSEQWVTQYQPALTDLVAQCLMAKQEFRPTLQQIQTIIIQQLAVQANTDVPAYWTDTFFRQPPRPRAPEDTEFAARINPFWDYDDDVQDWLGRP</sequence>
<comment type="caution">
    <text evidence="1">The sequence shown here is derived from an EMBL/GenBank/DDBJ whole genome shotgun (WGS) entry which is preliminary data.</text>
</comment>
<dbReference type="InParanoid" id="A0A2P5IFK1"/>
<protein>
    <recommendedName>
        <fullName evidence="3">Protein kinase domain-containing protein</fullName>
    </recommendedName>
</protein>